<name>A0A8B2NC42_9HYPH</name>
<dbReference type="PANTHER" id="PTHR13696">
    <property type="entry name" value="P-LOOP CONTAINING NUCLEOSIDE TRIPHOSPHATE HYDROLASE"/>
    <property type="match status" value="1"/>
</dbReference>
<dbReference type="InterPro" id="IPR027417">
    <property type="entry name" value="P-loop_NTPase"/>
</dbReference>
<organism evidence="2 3">
    <name type="scientific">Acuticoccus sediminis</name>
    <dbReference type="NCBI Taxonomy" id="2184697"/>
    <lineage>
        <taxon>Bacteria</taxon>
        <taxon>Pseudomonadati</taxon>
        <taxon>Pseudomonadota</taxon>
        <taxon>Alphaproteobacteria</taxon>
        <taxon>Hyphomicrobiales</taxon>
        <taxon>Amorphaceae</taxon>
        <taxon>Acuticoccus</taxon>
    </lineage>
</organism>
<comment type="caution">
    <text evidence="2">The sequence shown here is derived from an EMBL/GenBank/DDBJ whole genome shotgun (WGS) entry which is preliminary data.</text>
</comment>
<dbReference type="InterPro" id="IPR048089">
    <property type="entry name" value="McdA"/>
</dbReference>
<dbReference type="AlphaFoldDB" id="A0A8B2NC42"/>
<accession>A0A8B2NC42</accession>
<evidence type="ECO:0000313" key="3">
    <source>
        <dbReference type="Proteomes" id="UP000249590"/>
    </source>
</evidence>
<dbReference type="PIRSF" id="PIRSF009320">
    <property type="entry name" value="Nuc_binding_HP_1000"/>
    <property type="match status" value="1"/>
</dbReference>
<dbReference type="PANTHER" id="PTHR13696:SF96">
    <property type="entry name" value="COBQ_COBB_MIND_PARA NUCLEOTIDE BINDING DOMAIN-CONTAINING PROTEIN"/>
    <property type="match status" value="1"/>
</dbReference>
<dbReference type="Proteomes" id="UP000249590">
    <property type="component" value="Unassembled WGS sequence"/>
</dbReference>
<proteinExistence type="predicted"/>
<dbReference type="Pfam" id="PF01656">
    <property type="entry name" value="CbiA"/>
    <property type="match status" value="1"/>
</dbReference>
<dbReference type="RefSeq" id="WP_111352790.1">
    <property type="nucleotide sequence ID" value="NZ_QHHQ01000025.1"/>
</dbReference>
<protein>
    <submittedName>
        <fullName evidence="2">Chromosome partitioning protein ParA</fullName>
    </submittedName>
</protein>
<evidence type="ECO:0000259" key="1">
    <source>
        <dbReference type="Pfam" id="PF01656"/>
    </source>
</evidence>
<evidence type="ECO:0000313" key="2">
    <source>
        <dbReference type="EMBL" id="RAH95668.1"/>
    </source>
</evidence>
<dbReference type="InterPro" id="IPR050678">
    <property type="entry name" value="DNA_Partitioning_ATPase"/>
</dbReference>
<dbReference type="CDD" id="cd02042">
    <property type="entry name" value="ParAB_family"/>
    <property type="match status" value="1"/>
</dbReference>
<dbReference type="EMBL" id="QHHQ01000025">
    <property type="protein sequence ID" value="RAH95668.1"/>
    <property type="molecule type" value="Genomic_DNA"/>
</dbReference>
<sequence length="215" mass="23295">MKTIALINQKGGVGKTTLALHLTTAFHLHGLNAVLLDLDPQSSATEWFDIRTDEVPPVRAIQPSRLEKTLEQARDINTDVIVLDTAPHTESAALAAARAADLIIVPCQPKIMDLRAMRRTADLIRIVKVPAFVVLNGVPHQGSVADEAAEAITADIGLAVAPVRIGYRVAYDRSLISGQTAQELEPQGKAAQEIEALYMWACEHVGMTAAKRRRP</sequence>
<gene>
    <name evidence="2" type="ORF">DLJ53_34170</name>
</gene>
<feature type="domain" description="CobQ/CobB/MinD/ParA nucleotide binding" evidence="1">
    <location>
        <begin position="4"/>
        <end position="179"/>
    </location>
</feature>
<dbReference type="SUPFAM" id="SSF52540">
    <property type="entry name" value="P-loop containing nucleoside triphosphate hydrolases"/>
    <property type="match status" value="1"/>
</dbReference>
<dbReference type="NCBIfam" id="NF041546">
    <property type="entry name" value="ParA_partition"/>
    <property type="match status" value="1"/>
</dbReference>
<dbReference type="Gene3D" id="3.40.50.300">
    <property type="entry name" value="P-loop containing nucleotide triphosphate hydrolases"/>
    <property type="match status" value="1"/>
</dbReference>
<keyword evidence="3" id="KW-1185">Reference proteome</keyword>
<reference evidence="2 3" key="1">
    <citation type="submission" date="2018-05" db="EMBL/GenBank/DDBJ databases">
        <title>Acuticoccus sediminis sp. nov., isolated from deep-sea sediment of Indian Ocean.</title>
        <authorList>
            <person name="Liu X."/>
            <person name="Lai Q."/>
            <person name="Du Y."/>
            <person name="Sun F."/>
            <person name="Zhang X."/>
            <person name="Wang S."/>
            <person name="Shao Z."/>
        </authorList>
    </citation>
    <scope>NUCLEOTIDE SEQUENCE [LARGE SCALE GENOMIC DNA]</scope>
    <source>
        <strain evidence="2 3">PTG4-2</strain>
    </source>
</reference>
<dbReference type="OrthoDB" id="9804460at2"/>
<dbReference type="InterPro" id="IPR002586">
    <property type="entry name" value="CobQ/CobB/MinD/ParA_Nub-bd_dom"/>
</dbReference>